<dbReference type="GO" id="GO:0016020">
    <property type="term" value="C:membrane"/>
    <property type="evidence" value="ECO:0007669"/>
    <property type="project" value="InterPro"/>
</dbReference>
<feature type="transmembrane region" description="Helical" evidence="7">
    <location>
        <begin position="155"/>
        <end position="173"/>
    </location>
</feature>
<feature type="binding site" description="axial binding residue" evidence="5">
    <location>
        <position position="214"/>
    </location>
    <ligand>
        <name>chlorophyll b</name>
        <dbReference type="ChEBI" id="CHEBI:61721"/>
        <label>1</label>
    </ligand>
    <ligandPart>
        <name>Mg</name>
        <dbReference type="ChEBI" id="CHEBI:25107"/>
    </ligandPart>
</feature>
<keyword evidence="9" id="KW-1185">Reference proteome</keyword>
<dbReference type="PANTHER" id="PTHR21649">
    <property type="entry name" value="CHLOROPHYLL A/B BINDING PROTEIN"/>
    <property type="match status" value="1"/>
</dbReference>
<accession>A0A812KZ15</accession>
<dbReference type="GO" id="GO:0009507">
    <property type="term" value="C:chloroplast"/>
    <property type="evidence" value="ECO:0007669"/>
    <property type="project" value="UniProtKB-SubCell"/>
</dbReference>
<keyword evidence="4" id="KW-0934">Plastid</keyword>
<dbReference type="EMBL" id="CAJNIZ010004792">
    <property type="protein sequence ID" value="CAE7236021.1"/>
    <property type="molecule type" value="Genomic_DNA"/>
</dbReference>
<name>A0A812KZ15_SYMPI</name>
<keyword evidence="2" id="KW-0150">Chloroplast</keyword>
<feature type="region of interest" description="Disordered" evidence="6">
    <location>
        <begin position="59"/>
        <end position="118"/>
    </location>
</feature>
<evidence type="ECO:0000256" key="7">
    <source>
        <dbReference type="SAM" id="Phobius"/>
    </source>
</evidence>
<dbReference type="OrthoDB" id="423598at2759"/>
<dbReference type="AlphaFoldDB" id="A0A812KZ15"/>
<proteinExistence type="predicted"/>
<feature type="binding site" evidence="5">
    <location>
        <position position="154"/>
    </location>
    <ligand>
        <name>chlorophyll a</name>
        <dbReference type="ChEBI" id="CHEBI:58416"/>
        <label>1</label>
    </ligand>
</feature>
<keyword evidence="7" id="KW-0472">Membrane</keyword>
<evidence type="ECO:0000256" key="4">
    <source>
        <dbReference type="ARBA" id="ARBA00022640"/>
    </source>
</evidence>
<evidence type="ECO:0000256" key="1">
    <source>
        <dbReference type="ARBA" id="ARBA00004229"/>
    </source>
</evidence>
<evidence type="ECO:0000256" key="6">
    <source>
        <dbReference type="SAM" id="MobiDB-lite"/>
    </source>
</evidence>
<dbReference type="SUPFAM" id="SSF103511">
    <property type="entry name" value="Chlorophyll a-b binding protein"/>
    <property type="match status" value="1"/>
</dbReference>
<feature type="binding site" evidence="5">
    <location>
        <position position="189"/>
    </location>
    <ligand>
        <name>chlorophyll a</name>
        <dbReference type="ChEBI" id="CHEBI:58416"/>
        <label>1</label>
    </ligand>
</feature>
<feature type="compositionally biased region" description="Acidic residues" evidence="6">
    <location>
        <begin position="73"/>
        <end position="99"/>
    </location>
</feature>
<dbReference type="GO" id="GO:0016168">
    <property type="term" value="F:chlorophyll binding"/>
    <property type="evidence" value="ECO:0007669"/>
    <property type="project" value="UniProtKB-KW"/>
</dbReference>
<comment type="caution">
    <text evidence="8">The sequence shown here is derived from an EMBL/GenBank/DDBJ whole genome shotgun (WGS) entry which is preliminary data.</text>
</comment>
<protein>
    <submittedName>
        <fullName evidence="8">FCP protein</fullName>
    </submittedName>
</protein>
<dbReference type="Proteomes" id="UP000649617">
    <property type="component" value="Unassembled WGS sequence"/>
</dbReference>
<dbReference type="GO" id="GO:0009765">
    <property type="term" value="P:photosynthesis, light harvesting"/>
    <property type="evidence" value="ECO:0007669"/>
    <property type="project" value="InterPro"/>
</dbReference>
<evidence type="ECO:0000313" key="9">
    <source>
        <dbReference type="Proteomes" id="UP000649617"/>
    </source>
</evidence>
<sequence length="273" mass="29826">MIAPGVAIPVSSLPAPRTAVQNTRCSAGQSGAAYGIAMGALSLPALKLISRQRRNTLHSRIHVSRQAQKTEAPEVDDKDEATDETEELQASEEQEEQVPEESIQKVKPRQRRMPFDPTAEPGAMAPLGYFDPLGFCPSGDEGKFKQLRAAELKHGRVAMLASVGLVAQCYIRLPFLGLKESPAGYKAALLVPSLWMFGLVVIASMLVEWLFWKEDPWKEPGNFGDPLGLGMYDRDMRNKELNNGRFAMFATSGILAAELLTGKTADEQLASLI</sequence>
<keyword evidence="3" id="KW-0602">Photosynthesis</keyword>
<feature type="binding site" description="axial binding residue" evidence="5">
    <location>
        <position position="156"/>
    </location>
    <ligand>
        <name>chlorophyll b</name>
        <dbReference type="ChEBI" id="CHEBI:61721"/>
        <label>2</label>
    </ligand>
    <ligandPart>
        <name>Mg</name>
        <dbReference type="ChEBI" id="CHEBI:25107"/>
    </ligandPart>
</feature>
<feature type="binding site" evidence="5">
    <location>
        <position position="240"/>
    </location>
    <ligand>
        <name>chlorophyll a</name>
        <dbReference type="ChEBI" id="CHEBI:58416"/>
        <label>1</label>
    </ligand>
</feature>
<dbReference type="Gene3D" id="1.10.3460.10">
    <property type="entry name" value="Chlorophyll a/b binding protein domain"/>
    <property type="match status" value="1"/>
</dbReference>
<evidence type="ECO:0000313" key="8">
    <source>
        <dbReference type="EMBL" id="CAE7236021.1"/>
    </source>
</evidence>
<keyword evidence="7" id="KW-1133">Transmembrane helix</keyword>
<evidence type="ECO:0000256" key="3">
    <source>
        <dbReference type="ARBA" id="ARBA00022531"/>
    </source>
</evidence>
<keyword evidence="5" id="KW-0157">Chromophore</keyword>
<feature type="binding site" evidence="5">
    <location>
        <position position="243"/>
    </location>
    <ligand>
        <name>chlorophyll a</name>
        <dbReference type="ChEBI" id="CHEBI:58416"/>
        <label>1</label>
    </ligand>
</feature>
<organism evidence="8 9">
    <name type="scientific">Symbiodinium pilosum</name>
    <name type="common">Dinoflagellate</name>
    <dbReference type="NCBI Taxonomy" id="2952"/>
    <lineage>
        <taxon>Eukaryota</taxon>
        <taxon>Sar</taxon>
        <taxon>Alveolata</taxon>
        <taxon>Dinophyceae</taxon>
        <taxon>Suessiales</taxon>
        <taxon>Symbiodiniaceae</taxon>
        <taxon>Symbiodinium</taxon>
    </lineage>
</organism>
<evidence type="ECO:0000256" key="5">
    <source>
        <dbReference type="PIRSR" id="PIRSR601344-1"/>
    </source>
</evidence>
<feature type="binding site" evidence="5">
    <location>
        <position position="151"/>
    </location>
    <ligand>
        <name>chlorophyll a</name>
        <dbReference type="ChEBI" id="CHEBI:58416"/>
        <label>1</label>
    </ligand>
</feature>
<gene>
    <name evidence="8" type="primary">FCP</name>
    <name evidence="8" type="ORF">SPIL2461_LOCUS3828</name>
</gene>
<reference evidence="8" key="1">
    <citation type="submission" date="2021-02" db="EMBL/GenBank/DDBJ databases">
        <authorList>
            <person name="Dougan E. K."/>
            <person name="Rhodes N."/>
            <person name="Thang M."/>
            <person name="Chan C."/>
        </authorList>
    </citation>
    <scope>NUCLEOTIDE SEQUENCE</scope>
</reference>
<feature type="binding site" evidence="5">
    <location>
        <position position="245"/>
    </location>
    <ligand>
        <name>chlorophyll a</name>
        <dbReference type="ChEBI" id="CHEBI:58416"/>
        <label>1</label>
    </ligand>
</feature>
<feature type="transmembrane region" description="Helical" evidence="7">
    <location>
        <begin position="193"/>
        <end position="212"/>
    </location>
</feature>
<dbReference type="Pfam" id="PF00504">
    <property type="entry name" value="Chloroa_b-bind"/>
    <property type="match status" value="1"/>
</dbReference>
<dbReference type="InterPro" id="IPR001344">
    <property type="entry name" value="Chloro_AB-bd_pln"/>
</dbReference>
<keyword evidence="5" id="KW-0148">Chlorophyll</keyword>
<keyword evidence="7" id="KW-0812">Transmembrane</keyword>
<dbReference type="InterPro" id="IPR022796">
    <property type="entry name" value="Chloroa_b-bind"/>
</dbReference>
<comment type="subcellular location">
    <subcellularLocation>
        <location evidence="1">Plastid</location>
        <location evidence="1">Chloroplast</location>
    </subcellularLocation>
</comment>
<evidence type="ECO:0000256" key="2">
    <source>
        <dbReference type="ARBA" id="ARBA00022528"/>
    </source>
</evidence>
<feature type="binding site" evidence="5">
    <location>
        <position position="239"/>
    </location>
    <ligand>
        <name>chlorophyll a</name>
        <dbReference type="ChEBI" id="CHEBI:58416"/>
        <label>1</label>
    </ligand>
</feature>